<dbReference type="SMART" id="SM00065">
    <property type="entry name" value="GAF"/>
    <property type="match status" value="1"/>
</dbReference>
<feature type="domain" description="GAF" evidence="2">
    <location>
        <begin position="230"/>
        <end position="418"/>
    </location>
</feature>
<feature type="transmembrane region" description="Helical" evidence="1">
    <location>
        <begin position="6"/>
        <end position="26"/>
    </location>
</feature>
<dbReference type="InterPro" id="IPR029016">
    <property type="entry name" value="GAF-like_dom_sf"/>
</dbReference>
<keyword evidence="1" id="KW-0812">Transmembrane</keyword>
<evidence type="ECO:0000256" key="1">
    <source>
        <dbReference type="SAM" id="Phobius"/>
    </source>
</evidence>
<feature type="transmembrane region" description="Helical" evidence="1">
    <location>
        <begin position="160"/>
        <end position="180"/>
    </location>
</feature>
<sequence>MALQRIIWLSVLGLGLILIALLGSGVRQYSLYAGHKAIADQSETLLFRFTIIREQLMDELLQAENGNLENVSRALEQFNSSLSSVLADRRIADEYKLGFMQAVDISGMVVMVRQLDARPHAPELRRNLNREMRILGERLLLFDRLVVDQAKRRLVGFQNILIGTLALLFFGALVALFWGYRRVVLPLVCLNSQGKEVLDGDRLEISCPADGRWLSGVVAMVNDLLRHDAEMADRLERQVALAAMGRRAIAALSQARTMEQLGVEVCRALRHNSDYCLVWLGCPLRPHGLKLLGVAGGGPGLVEPDNLALVSGLPVAGREPGKDSGPVQRALATGEPVVISDYLATVSPGLLQDTKLAGRRAAYGVFPLSEEEEGLVGVLAVFSTANEGFAPCELDLLQGVATAVGMALRQFSATAPGREHKWQLLGFNLAESGGIMAGVAHEVSDLANGMINYAQILADEPQEQQTQREIAAKLIGTGEQLTGIMKKTIFYSRGGGHDEEFLPLGEVLADAITLSRFSMKGSGILVEQDLPADFPSLPVNARRMQQVFMLLCEQARRTLDLRYPTKDQNKRLLIKGEISSRKQGRCLRLCFNGQSSRIDPELLAGLQEVVAEQGGELQLDTTGAEAVVKIEFPC</sequence>
<evidence type="ECO:0000259" key="2">
    <source>
        <dbReference type="SMART" id="SM00065"/>
    </source>
</evidence>
<dbReference type="Pfam" id="PF13185">
    <property type="entry name" value="GAF_2"/>
    <property type="match status" value="1"/>
</dbReference>
<proteinExistence type="predicted"/>
<dbReference type="SUPFAM" id="SSF55781">
    <property type="entry name" value="GAF domain-like"/>
    <property type="match status" value="1"/>
</dbReference>
<dbReference type="Gene3D" id="3.30.450.40">
    <property type="match status" value="1"/>
</dbReference>
<dbReference type="AlphaFoldDB" id="A0A7C2TG83"/>
<dbReference type="Proteomes" id="UP000885986">
    <property type="component" value="Unassembled WGS sequence"/>
</dbReference>
<gene>
    <name evidence="3" type="ORF">ENN98_04000</name>
</gene>
<reference evidence="3" key="1">
    <citation type="journal article" date="2020" name="mSystems">
        <title>Genome- and Community-Level Interaction Insights into Carbon Utilization and Element Cycling Functions of Hydrothermarchaeota in Hydrothermal Sediment.</title>
        <authorList>
            <person name="Zhou Z."/>
            <person name="Liu Y."/>
            <person name="Xu W."/>
            <person name="Pan J."/>
            <person name="Luo Z.H."/>
            <person name="Li M."/>
        </authorList>
    </citation>
    <scope>NUCLEOTIDE SEQUENCE [LARGE SCALE GENOMIC DNA]</scope>
    <source>
        <strain evidence="3">SpSt-1224</strain>
    </source>
</reference>
<organism evidence="3">
    <name type="scientific">Desulfurivibrio alkaliphilus</name>
    <dbReference type="NCBI Taxonomy" id="427923"/>
    <lineage>
        <taxon>Bacteria</taxon>
        <taxon>Pseudomonadati</taxon>
        <taxon>Thermodesulfobacteriota</taxon>
        <taxon>Desulfobulbia</taxon>
        <taxon>Desulfobulbales</taxon>
        <taxon>Desulfobulbaceae</taxon>
        <taxon>Desulfurivibrio</taxon>
    </lineage>
</organism>
<dbReference type="InterPro" id="IPR003018">
    <property type="entry name" value="GAF"/>
</dbReference>
<dbReference type="Gene3D" id="1.10.287.130">
    <property type="match status" value="1"/>
</dbReference>
<dbReference type="EMBL" id="DSDS01000092">
    <property type="protein sequence ID" value="HET97846.1"/>
    <property type="molecule type" value="Genomic_DNA"/>
</dbReference>
<accession>A0A7C2TG83</accession>
<name>A0A7C2TG83_9BACT</name>
<comment type="caution">
    <text evidence="3">The sequence shown here is derived from an EMBL/GenBank/DDBJ whole genome shotgun (WGS) entry which is preliminary data.</text>
</comment>
<keyword evidence="1" id="KW-1133">Transmembrane helix</keyword>
<keyword evidence="1" id="KW-0472">Membrane</keyword>
<evidence type="ECO:0000313" key="3">
    <source>
        <dbReference type="EMBL" id="HET97846.1"/>
    </source>
</evidence>
<protein>
    <submittedName>
        <fullName evidence="3">GAF domain-containing protein</fullName>
    </submittedName>
</protein>